<keyword evidence="6 14" id="KW-0375">Hydrogen ion transport</keyword>
<comment type="function">
    <text evidence="1 14">Produces ATP from ADP in the presence of a proton gradient across the membrane. The alpha chain is a regulatory subunit.</text>
</comment>
<dbReference type="InterPro" id="IPR000793">
    <property type="entry name" value="ATP_synth_asu_C"/>
</dbReference>
<dbReference type="SUPFAM" id="SSF52540">
    <property type="entry name" value="P-loop containing nucleoside triphosphate hydrolases"/>
    <property type="match status" value="1"/>
</dbReference>
<dbReference type="RefSeq" id="WP_084437144.1">
    <property type="nucleotide sequence ID" value="NZ_BNAP01000036.1"/>
</dbReference>
<evidence type="ECO:0000259" key="15">
    <source>
        <dbReference type="Pfam" id="PF00006"/>
    </source>
</evidence>
<dbReference type="InterPro" id="IPR033732">
    <property type="entry name" value="ATP_synth_F1_a_nt-bd_dom"/>
</dbReference>
<evidence type="ECO:0000256" key="11">
    <source>
        <dbReference type="ARBA" id="ARBA00023196"/>
    </source>
</evidence>
<keyword evidence="14" id="KW-1003">Cell membrane</keyword>
<keyword evidence="10 14" id="KW-0472">Membrane</keyword>
<feature type="domain" description="ATPase F1/V1/A1 complex alpha/beta subunit N-terminal" evidence="17">
    <location>
        <begin position="31"/>
        <end position="95"/>
    </location>
</feature>
<reference evidence="18" key="2">
    <citation type="submission" date="2020-09" db="EMBL/GenBank/DDBJ databases">
        <authorList>
            <person name="Sun Q."/>
            <person name="Zhou Y."/>
        </authorList>
    </citation>
    <scope>NUCLEOTIDE SEQUENCE</scope>
    <source>
        <strain evidence="18">CGMCC 1.7081</strain>
    </source>
</reference>
<dbReference type="InterPro" id="IPR005294">
    <property type="entry name" value="ATP_synth_F1_asu"/>
</dbReference>
<evidence type="ECO:0000256" key="9">
    <source>
        <dbReference type="ARBA" id="ARBA00023065"/>
    </source>
</evidence>
<comment type="caution">
    <text evidence="18">The sequence shown here is derived from an EMBL/GenBank/DDBJ whole genome shotgun (WGS) entry which is preliminary data.</text>
</comment>
<evidence type="ECO:0000313" key="19">
    <source>
        <dbReference type="Proteomes" id="UP000611500"/>
    </source>
</evidence>
<dbReference type="Pfam" id="PF00306">
    <property type="entry name" value="ATP-synt_ab_C"/>
    <property type="match status" value="1"/>
</dbReference>
<dbReference type="Pfam" id="PF02874">
    <property type="entry name" value="ATP-synt_ab_N"/>
    <property type="match status" value="1"/>
</dbReference>
<dbReference type="InterPro" id="IPR023366">
    <property type="entry name" value="ATP_synth_asu-like_sf"/>
</dbReference>
<feature type="domain" description="ATP synthase alpha subunit C-terminal" evidence="16">
    <location>
        <begin position="374"/>
        <end position="497"/>
    </location>
</feature>
<evidence type="ECO:0000256" key="6">
    <source>
        <dbReference type="ARBA" id="ARBA00022781"/>
    </source>
</evidence>
<evidence type="ECO:0000256" key="3">
    <source>
        <dbReference type="ARBA" id="ARBA00008936"/>
    </source>
</evidence>
<accession>A0A8J3ME51</accession>
<evidence type="ECO:0000256" key="13">
    <source>
        <dbReference type="ARBA" id="ARBA00026013"/>
    </source>
</evidence>
<keyword evidence="9 14" id="KW-0406">Ion transport</keyword>
<dbReference type="SUPFAM" id="SSF50615">
    <property type="entry name" value="N-terminal domain of alpha and beta subunits of F1 ATP synthase"/>
    <property type="match status" value="1"/>
</dbReference>
<dbReference type="PANTHER" id="PTHR48082">
    <property type="entry name" value="ATP SYNTHASE SUBUNIT ALPHA, MITOCHONDRIAL"/>
    <property type="match status" value="1"/>
</dbReference>
<comment type="similarity">
    <text evidence="3 14">Belongs to the ATPase alpha/beta chains family.</text>
</comment>
<evidence type="ECO:0000256" key="4">
    <source>
        <dbReference type="ARBA" id="ARBA00022448"/>
    </source>
</evidence>
<evidence type="ECO:0000256" key="14">
    <source>
        <dbReference type="HAMAP-Rule" id="MF_01346"/>
    </source>
</evidence>
<dbReference type="InterPro" id="IPR020003">
    <property type="entry name" value="ATPase_a/bsu_AS"/>
</dbReference>
<dbReference type="NCBIfam" id="TIGR00962">
    <property type="entry name" value="atpA"/>
    <property type="match status" value="1"/>
</dbReference>
<evidence type="ECO:0000256" key="8">
    <source>
        <dbReference type="ARBA" id="ARBA00022967"/>
    </source>
</evidence>
<keyword evidence="4 14" id="KW-0813">Transport</keyword>
<feature type="binding site" evidence="14">
    <location>
        <begin position="172"/>
        <end position="179"/>
    </location>
    <ligand>
        <name>ATP</name>
        <dbReference type="ChEBI" id="CHEBI:30616"/>
    </ligand>
</feature>
<dbReference type="FunFam" id="3.40.50.300:FF:000002">
    <property type="entry name" value="ATP synthase subunit alpha"/>
    <property type="match status" value="1"/>
</dbReference>
<dbReference type="InterPro" id="IPR027417">
    <property type="entry name" value="P-loop_NTPase"/>
</dbReference>
<dbReference type="NCBIfam" id="NF009884">
    <property type="entry name" value="PRK13343.1"/>
    <property type="match status" value="1"/>
</dbReference>
<dbReference type="GO" id="GO:0043531">
    <property type="term" value="F:ADP binding"/>
    <property type="evidence" value="ECO:0007669"/>
    <property type="project" value="TreeGrafter"/>
</dbReference>
<dbReference type="Gene3D" id="1.20.150.20">
    <property type="entry name" value="ATP synthase alpha/beta chain, C-terminal domain"/>
    <property type="match status" value="1"/>
</dbReference>
<evidence type="ECO:0000313" key="18">
    <source>
        <dbReference type="EMBL" id="GHH03212.1"/>
    </source>
</evidence>
<dbReference type="CDD" id="cd18116">
    <property type="entry name" value="ATP-synt_F1_alpha_N"/>
    <property type="match status" value="1"/>
</dbReference>
<dbReference type="PROSITE" id="PS00152">
    <property type="entry name" value="ATPASE_ALPHA_BETA"/>
    <property type="match status" value="1"/>
</dbReference>
<reference evidence="18" key="1">
    <citation type="journal article" date="2014" name="Int. J. Syst. Evol. Microbiol.">
        <title>Complete genome sequence of Corynebacterium casei LMG S-19264T (=DSM 44701T), isolated from a smear-ripened cheese.</title>
        <authorList>
            <consortium name="US DOE Joint Genome Institute (JGI-PGF)"/>
            <person name="Walter F."/>
            <person name="Albersmeier A."/>
            <person name="Kalinowski J."/>
            <person name="Ruckert C."/>
        </authorList>
    </citation>
    <scope>NUCLEOTIDE SEQUENCE</scope>
    <source>
        <strain evidence="18">CGMCC 1.7081</strain>
    </source>
</reference>
<dbReference type="GO" id="GO:0046933">
    <property type="term" value="F:proton-transporting ATP synthase activity, rotational mechanism"/>
    <property type="evidence" value="ECO:0007669"/>
    <property type="project" value="UniProtKB-UniRule"/>
</dbReference>
<dbReference type="PANTHER" id="PTHR48082:SF2">
    <property type="entry name" value="ATP SYNTHASE SUBUNIT ALPHA, MITOCHONDRIAL"/>
    <property type="match status" value="1"/>
</dbReference>
<proteinExistence type="inferred from homology"/>
<feature type="site" description="Required for activity" evidence="14">
    <location>
        <position position="365"/>
    </location>
</feature>
<feature type="domain" description="ATPase F1/V1/A1 complex alpha/beta subunit nucleotide-binding" evidence="15">
    <location>
        <begin position="152"/>
        <end position="367"/>
    </location>
</feature>
<sequence length="523" mass="55468">MATMKDAAEDWLNTARTRVDAADVSPDLERTGRVEEVGDGVAHISGLPHTRLNELVRFEDGTIGLALMVSEAGHGCVLLSDAGGISAGTTVTGTGAVASVPVGEALLGRAISAIGTPMDGGAEIKAERSDPIERPAPGIVDRDLVTEPLLTGITVIDAMIPLGRGQRQLIVGDRKTGKTTVAIDTIINQSKGDVICVYAAIGQKASTVNRVIEAVRDHGNIDRCVFVVGTADAAPGAQWITPYAACTIAEYFRDKGQHALLILDDLSKHAEVYRQLSLLLHKPPGREAYPGDVFYLHARLLERAAKLSKENGSGSLTALPVAETLAGNLTAYIPTNLISITDGQIYLEPKLFYEGQKPAVNVGMSVSRVGGATQAKAIKSLADSLKLDYAQFLELEVFTRFGAMVDARTQKKIDHGRRLRAILGQNEYAPLPLSLQVTLLLAVSEGKLDTLPLGDMPKLRGMIADRLPKERPRAAASIDESGELSDEARKALNELIDLCLADLKPAAADDADGAPNQPTGEGS</sequence>
<dbReference type="Gene3D" id="3.40.50.300">
    <property type="entry name" value="P-loop containing nucleotide triphosphate hydrolases"/>
    <property type="match status" value="1"/>
</dbReference>
<comment type="subcellular location">
    <subcellularLocation>
        <location evidence="14">Cell membrane</location>
        <topology evidence="14">Peripheral membrane protein</topology>
    </subcellularLocation>
    <subcellularLocation>
        <location evidence="2">Membrane</location>
    </subcellularLocation>
</comment>
<evidence type="ECO:0000259" key="17">
    <source>
        <dbReference type="Pfam" id="PF02874"/>
    </source>
</evidence>
<dbReference type="GO" id="GO:0005524">
    <property type="term" value="F:ATP binding"/>
    <property type="evidence" value="ECO:0007669"/>
    <property type="project" value="UniProtKB-UniRule"/>
</dbReference>
<dbReference type="InterPro" id="IPR036121">
    <property type="entry name" value="ATPase_F1/V1/A1_a/bsu_N_sf"/>
</dbReference>
<dbReference type="InterPro" id="IPR038376">
    <property type="entry name" value="ATP_synth_asu_C_sf"/>
</dbReference>
<dbReference type="HAMAP" id="MF_01346">
    <property type="entry name" value="ATP_synth_alpha_bact"/>
    <property type="match status" value="1"/>
</dbReference>
<comment type="subunit">
    <text evidence="13">F-type ATPases have 2 components, CF(1) - the catalytic core - and CF(0) - the membrane proton channel. CF(1) has five subunits: alpha(3), beta(3), gamma(1), delta(1), epsilon(1). CF(0) has four main subunits: a(1), b(1), b'(1) and c(9-12).</text>
</comment>
<organism evidence="18 19">
    <name type="scientific">Pseudodonghicola xiamenensis</name>
    <dbReference type="NCBI Taxonomy" id="337702"/>
    <lineage>
        <taxon>Bacteria</taxon>
        <taxon>Pseudomonadati</taxon>
        <taxon>Pseudomonadota</taxon>
        <taxon>Alphaproteobacteria</taxon>
        <taxon>Rhodobacterales</taxon>
        <taxon>Paracoccaceae</taxon>
        <taxon>Pseudodonghicola</taxon>
    </lineage>
</organism>
<evidence type="ECO:0000256" key="12">
    <source>
        <dbReference type="ARBA" id="ARBA00023310"/>
    </source>
</evidence>
<dbReference type="SUPFAM" id="SSF47917">
    <property type="entry name" value="C-terminal domain of alpha and beta subunits of F1 ATP synthase"/>
    <property type="match status" value="1"/>
</dbReference>
<dbReference type="CDD" id="cd01132">
    <property type="entry name" value="F1-ATPase_alpha_CD"/>
    <property type="match status" value="1"/>
</dbReference>
<gene>
    <name evidence="14" type="primary">atpA</name>
    <name evidence="18" type="ORF">GCM10010961_41180</name>
</gene>
<dbReference type="GO" id="GO:0045259">
    <property type="term" value="C:proton-transporting ATP synthase complex"/>
    <property type="evidence" value="ECO:0007669"/>
    <property type="project" value="UniProtKB-KW"/>
</dbReference>
<comment type="catalytic activity">
    <reaction evidence="14">
        <text>ATP + H2O + 4 H(+)(in) = ADP + phosphate + 5 H(+)(out)</text>
        <dbReference type="Rhea" id="RHEA:57720"/>
        <dbReference type="ChEBI" id="CHEBI:15377"/>
        <dbReference type="ChEBI" id="CHEBI:15378"/>
        <dbReference type="ChEBI" id="CHEBI:30616"/>
        <dbReference type="ChEBI" id="CHEBI:43474"/>
        <dbReference type="ChEBI" id="CHEBI:456216"/>
        <dbReference type="EC" id="7.1.2.2"/>
    </reaction>
</comment>
<keyword evidence="19" id="KW-1185">Reference proteome</keyword>
<keyword evidence="11 14" id="KW-0139">CF(1)</keyword>
<dbReference type="InterPro" id="IPR000194">
    <property type="entry name" value="ATPase_F1/V1/A1_a/bsu_nucl-bd"/>
</dbReference>
<dbReference type="InterPro" id="IPR004100">
    <property type="entry name" value="ATPase_F1/V1/A1_a/bsu_N"/>
</dbReference>
<dbReference type="EC" id="7.1.2.2" evidence="14"/>
<protein>
    <recommendedName>
        <fullName evidence="14">ATP synthase subunit alpha</fullName>
        <ecNumber evidence="14">7.1.2.2</ecNumber>
    </recommendedName>
    <alternativeName>
        <fullName evidence="14">ATP synthase F1 sector subunit alpha</fullName>
    </alternativeName>
    <alternativeName>
        <fullName evidence="14">F-ATPase subunit alpha</fullName>
    </alternativeName>
</protein>
<keyword evidence="8 14" id="KW-1278">Translocase</keyword>
<keyword evidence="7 14" id="KW-0067">ATP-binding</keyword>
<dbReference type="AlphaFoldDB" id="A0A8J3ME51"/>
<evidence type="ECO:0000256" key="2">
    <source>
        <dbReference type="ARBA" id="ARBA00004370"/>
    </source>
</evidence>
<evidence type="ECO:0000259" key="16">
    <source>
        <dbReference type="Pfam" id="PF00306"/>
    </source>
</evidence>
<keyword evidence="5 14" id="KW-0547">Nucleotide-binding</keyword>
<dbReference type="Proteomes" id="UP000611500">
    <property type="component" value="Unassembled WGS sequence"/>
</dbReference>
<evidence type="ECO:0000256" key="5">
    <source>
        <dbReference type="ARBA" id="ARBA00022741"/>
    </source>
</evidence>
<dbReference type="EMBL" id="BNAP01000036">
    <property type="protein sequence ID" value="GHH03212.1"/>
    <property type="molecule type" value="Genomic_DNA"/>
</dbReference>
<evidence type="ECO:0000256" key="1">
    <source>
        <dbReference type="ARBA" id="ARBA00003784"/>
    </source>
</evidence>
<dbReference type="GO" id="GO:0005886">
    <property type="term" value="C:plasma membrane"/>
    <property type="evidence" value="ECO:0007669"/>
    <property type="project" value="UniProtKB-SubCell"/>
</dbReference>
<evidence type="ECO:0000256" key="7">
    <source>
        <dbReference type="ARBA" id="ARBA00022840"/>
    </source>
</evidence>
<name>A0A8J3ME51_9RHOB</name>
<dbReference type="CDD" id="cd18113">
    <property type="entry name" value="ATP-synt_F1_alpha_C"/>
    <property type="match status" value="1"/>
</dbReference>
<evidence type="ECO:0000256" key="10">
    <source>
        <dbReference type="ARBA" id="ARBA00023136"/>
    </source>
</evidence>
<dbReference type="Pfam" id="PF00006">
    <property type="entry name" value="ATP-synt_ab"/>
    <property type="match status" value="1"/>
</dbReference>
<keyword evidence="12 14" id="KW-0066">ATP synthesis</keyword>
<dbReference type="Gene3D" id="2.40.30.20">
    <property type="match status" value="1"/>
</dbReference>